<keyword evidence="1" id="KW-1133">Transmembrane helix</keyword>
<name>A0ABZ3H6L3_GEOAI</name>
<accession>A0ABZ3H6L3</accession>
<proteinExistence type="predicted"/>
<keyword evidence="1" id="KW-0472">Membrane</keyword>
<keyword evidence="3" id="KW-1185">Reference proteome</keyword>
<keyword evidence="1" id="KW-0812">Transmembrane</keyword>
<evidence type="ECO:0000313" key="3">
    <source>
        <dbReference type="Proteomes" id="UP001492541"/>
    </source>
</evidence>
<dbReference type="Pfam" id="PF04286">
    <property type="entry name" value="DUF445"/>
    <property type="match status" value="1"/>
</dbReference>
<dbReference type="InterPro" id="IPR007383">
    <property type="entry name" value="DUF445"/>
</dbReference>
<sequence>MRESRLFRILSNSAVIAILERYGVVDRISDQIEDLLSKTQVMASKVIVENIDFRKFLERKIAEFSEEEAEYVFKKLAKNEMRFIEISGAILGFLIGLVQSIFFIIAH</sequence>
<reference evidence="2 3" key="1">
    <citation type="submission" date="2021-11" db="EMBL/GenBank/DDBJ databases">
        <title>Whole genome of Geoglobus acetivorans.</title>
        <authorList>
            <person name="Liu D."/>
        </authorList>
    </citation>
    <scope>NUCLEOTIDE SEQUENCE [LARGE SCALE GENOMIC DNA]</scope>
    <source>
        <strain evidence="2 3">SBH6</strain>
    </source>
</reference>
<protein>
    <submittedName>
        <fullName evidence="2">DUF445 family protein</fullName>
    </submittedName>
</protein>
<evidence type="ECO:0000313" key="2">
    <source>
        <dbReference type="EMBL" id="XAT64881.1"/>
    </source>
</evidence>
<evidence type="ECO:0000256" key="1">
    <source>
        <dbReference type="SAM" id="Phobius"/>
    </source>
</evidence>
<feature type="transmembrane region" description="Helical" evidence="1">
    <location>
        <begin position="83"/>
        <end position="106"/>
    </location>
</feature>
<gene>
    <name evidence="2" type="ORF">LPQ35_10445</name>
</gene>
<dbReference type="Proteomes" id="UP001492541">
    <property type="component" value="Chromosome"/>
</dbReference>
<organism evidence="2 3">
    <name type="scientific">Geoglobus acetivorans</name>
    <dbReference type="NCBI Taxonomy" id="565033"/>
    <lineage>
        <taxon>Archaea</taxon>
        <taxon>Methanobacteriati</taxon>
        <taxon>Methanobacteriota</taxon>
        <taxon>Archaeoglobi</taxon>
        <taxon>Archaeoglobales</taxon>
        <taxon>Archaeoglobaceae</taxon>
        <taxon>Geoglobus</taxon>
    </lineage>
</organism>
<dbReference type="EMBL" id="CP087714">
    <property type="protein sequence ID" value="XAT64881.1"/>
    <property type="molecule type" value="Genomic_DNA"/>
</dbReference>